<dbReference type="PRINTS" id="PR00690">
    <property type="entry name" value="ADHESNFAMILY"/>
</dbReference>
<keyword evidence="2 4" id="KW-0813">Transport</keyword>
<dbReference type="PANTHER" id="PTHR42953">
    <property type="entry name" value="HIGH-AFFINITY ZINC UPTAKE SYSTEM PROTEIN ZNUA-RELATED"/>
    <property type="match status" value="1"/>
</dbReference>
<evidence type="ECO:0000256" key="4">
    <source>
        <dbReference type="RuleBase" id="RU003512"/>
    </source>
</evidence>
<dbReference type="InterPro" id="IPR050492">
    <property type="entry name" value="Bact_metal-bind_prot9"/>
</dbReference>
<accession>A0ABW9XJC4</accession>
<proteinExistence type="inferred from homology"/>
<evidence type="ECO:0000256" key="3">
    <source>
        <dbReference type="ARBA" id="ARBA00022729"/>
    </source>
</evidence>
<dbReference type="Gene3D" id="3.40.50.1980">
    <property type="entry name" value="Nitrogenase molybdenum iron protein domain"/>
    <property type="match status" value="2"/>
</dbReference>
<organism evidence="6 7">
    <name type="scientific">Paenibacillus glycinis</name>
    <dbReference type="NCBI Taxonomy" id="2697035"/>
    <lineage>
        <taxon>Bacteria</taxon>
        <taxon>Bacillati</taxon>
        <taxon>Bacillota</taxon>
        <taxon>Bacilli</taxon>
        <taxon>Bacillales</taxon>
        <taxon>Paenibacillaceae</taxon>
        <taxon>Paenibacillus</taxon>
    </lineage>
</organism>
<feature type="chain" id="PRO_5045460428" evidence="5">
    <location>
        <begin position="24"/>
        <end position="312"/>
    </location>
</feature>
<evidence type="ECO:0000313" key="6">
    <source>
        <dbReference type="EMBL" id="NBD22712.1"/>
    </source>
</evidence>
<evidence type="ECO:0000256" key="1">
    <source>
        <dbReference type="ARBA" id="ARBA00011028"/>
    </source>
</evidence>
<reference evidence="6 7" key="1">
    <citation type="submission" date="2020-01" db="EMBL/GenBank/DDBJ databases">
        <title>Paenibacillus soybeanensis sp. nov. isolated from the nodules of soybean (Glycine max(L.) Merr).</title>
        <authorList>
            <person name="Wang H."/>
        </authorList>
    </citation>
    <scope>NUCLEOTIDE SEQUENCE [LARGE SCALE GENOMIC DNA]</scope>
    <source>
        <strain evidence="6 7">T1</strain>
    </source>
</reference>
<dbReference type="InterPro" id="IPR006127">
    <property type="entry name" value="ZnuA-like"/>
</dbReference>
<evidence type="ECO:0000256" key="5">
    <source>
        <dbReference type="SAM" id="SignalP"/>
    </source>
</evidence>
<dbReference type="InterPro" id="IPR006128">
    <property type="entry name" value="Lipoprotein_PsaA-like"/>
</dbReference>
<dbReference type="PANTHER" id="PTHR42953:SF3">
    <property type="entry name" value="HIGH-AFFINITY ZINC UPTAKE SYSTEM PROTEIN ZNUA"/>
    <property type="match status" value="1"/>
</dbReference>
<comment type="caution">
    <text evidence="6">The sequence shown here is derived from an EMBL/GenBank/DDBJ whole genome shotgun (WGS) entry which is preliminary data.</text>
</comment>
<feature type="signal peptide" evidence="5">
    <location>
        <begin position="1"/>
        <end position="23"/>
    </location>
</feature>
<dbReference type="PROSITE" id="PS51257">
    <property type="entry name" value="PROKAR_LIPOPROTEIN"/>
    <property type="match status" value="1"/>
</dbReference>
<sequence>MSGKSKFRKAVAAALLVVMAAFAAGCGSSGQGKLVEGKLNVVTSFYPLYFLSQQIGGQEANVINMIPAGVEPHDWSPKSRDLDTASNAQLFLYNGAGLEGWVDDFLQGLPGASKLVTVEASQGIEKLSGNPDGGSADAGHVDPHTWVSPKSMLVMAATVLRNFEATDPAHKAGYEANYAVLEQKLKALDREYSETLSPLKHKDIVASHQAFAYLARDYGLKQVAIMGLSPDAEPKAQDLLRISKFVKANGIKYIFFEELVSDEIAKTLAHEAHVETMVLNPLEGLTPKQASKGEDYFSLMEANLQNLVQALQ</sequence>
<comment type="similarity">
    <text evidence="1 4">Belongs to the bacterial solute-binding protein 9 family.</text>
</comment>
<keyword evidence="3 5" id="KW-0732">Signal</keyword>
<dbReference type="SUPFAM" id="SSF53807">
    <property type="entry name" value="Helical backbone' metal receptor"/>
    <property type="match status" value="1"/>
</dbReference>
<evidence type="ECO:0000313" key="7">
    <source>
        <dbReference type="Proteomes" id="UP000665561"/>
    </source>
</evidence>
<dbReference type="InterPro" id="IPR006129">
    <property type="entry name" value="AdhesinB"/>
</dbReference>
<dbReference type="EMBL" id="JAAAMV010000001">
    <property type="protein sequence ID" value="NBD22712.1"/>
    <property type="molecule type" value="Genomic_DNA"/>
</dbReference>
<evidence type="ECO:0000256" key="2">
    <source>
        <dbReference type="ARBA" id="ARBA00022448"/>
    </source>
</evidence>
<dbReference type="Proteomes" id="UP000665561">
    <property type="component" value="Unassembled WGS sequence"/>
</dbReference>
<keyword evidence="7" id="KW-1185">Reference proteome</keyword>
<gene>
    <name evidence="6" type="ORF">GT019_02365</name>
</gene>
<protein>
    <submittedName>
        <fullName evidence="6">Zinc ABC transporter solute-binding protein</fullName>
    </submittedName>
</protein>
<dbReference type="RefSeq" id="WP_161740785.1">
    <property type="nucleotide sequence ID" value="NZ_JAAAMV010000001.1"/>
</dbReference>
<name>A0ABW9XJC4_9BACL</name>
<dbReference type="Pfam" id="PF01297">
    <property type="entry name" value="ZnuA"/>
    <property type="match status" value="1"/>
</dbReference>
<dbReference type="PRINTS" id="PR00691">
    <property type="entry name" value="ADHESINB"/>
</dbReference>